<dbReference type="Proteomes" id="UP000475117">
    <property type="component" value="Chromosome"/>
</dbReference>
<proteinExistence type="predicted"/>
<sequence length="203" mass="22694">MNSIKCLIICLSVIHQDYAQAVETSRPPATTYLEITVPSLTGEEIIDAVREDNDPKLLSSIGRGAARDGQMRFPLVWHEQVTLGNQSHTVCLFDSPFRVMPGHNPRVLVLIDHNQKIVTWNQFTCEPAFRYGLITQVASDTAPYLITINPSSRFGGEPWFERYKLETAKITKVSEGYDPRIINQAQQDGAANRDNAGCCSQDL</sequence>
<evidence type="ECO:0000313" key="2">
    <source>
        <dbReference type="EMBL" id="QQL44090.1"/>
    </source>
</evidence>
<organism evidence="2 3">
    <name type="scientific">Sulfuriroseicoccus oceanibius</name>
    <dbReference type="NCBI Taxonomy" id="2707525"/>
    <lineage>
        <taxon>Bacteria</taxon>
        <taxon>Pseudomonadati</taxon>
        <taxon>Verrucomicrobiota</taxon>
        <taxon>Verrucomicrobiia</taxon>
        <taxon>Verrucomicrobiales</taxon>
        <taxon>Verrucomicrobiaceae</taxon>
        <taxon>Sulfuriroseicoccus</taxon>
    </lineage>
</organism>
<accession>A0A6B3L944</accession>
<dbReference type="EMBL" id="CP066776">
    <property type="protein sequence ID" value="QQL44090.1"/>
    <property type="molecule type" value="Genomic_DNA"/>
</dbReference>
<dbReference type="KEGG" id="soa:G3M56_009305"/>
<reference evidence="2 3" key="1">
    <citation type="submission" date="2020-12" db="EMBL/GenBank/DDBJ databases">
        <title>Sulforoseuscoccus oceanibium gen. nov., sp. nov., a representative of the phylum Verrucomicrobia with special cytoplasmic membrane, and proposal of Sulforoseuscoccusaceae fam. nov.</title>
        <authorList>
            <person name="Xi F."/>
        </authorList>
    </citation>
    <scope>NUCLEOTIDE SEQUENCE [LARGE SCALE GENOMIC DNA]</scope>
    <source>
        <strain evidence="2 3">T37</strain>
    </source>
</reference>
<keyword evidence="3" id="KW-1185">Reference proteome</keyword>
<protein>
    <submittedName>
        <fullName evidence="2">Uncharacterized protein</fullName>
    </submittedName>
</protein>
<gene>
    <name evidence="2" type="ORF">G3M56_009305</name>
</gene>
<dbReference type="RefSeq" id="WP_164362605.1">
    <property type="nucleotide sequence ID" value="NZ_CP066776.1"/>
</dbReference>
<evidence type="ECO:0000256" key="1">
    <source>
        <dbReference type="SAM" id="MobiDB-lite"/>
    </source>
</evidence>
<dbReference type="AlphaFoldDB" id="A0A6B3L944"/>
<name>A0A6B3L944_9BACT</name>
<feature type="region of interest" description="Disordered" evidence="1">
    <location>
        <begin position="184"/>
        <end position="203"/>
    </location>
</feature>
<evidence type="ECO:0000313" key="3">
    <source>
        <dbReference type="Proteomes" id="UP000475117"/>
    </source>
</evidence>